<dbReference type="InterPro" id="IPR045153">
    <property type="entry name" value="Est1/Ebs1-like"/>
</dbReference>
<reference evidence="5 6" key="1">
    <citation type="submission" date="2016-08" db="EMBL/GenBank/DDBJ databases">
        <title>Draft genome sequence of allopolyploid Zygosaccharomyces rouxii.</title>
        <authorList>
            <person name="Watanabe J."/>
            <person name="Uehara K."/>
            <person name="Mogi Y."/>
            <person name="Tsukioka Y."/>
        </authorList>
    </citation>
    <scope>NUCLEOTIDE SEQUENCE [LARGE SCALE GENOMIC DNA]</scope>
    <source>
        <strain evidence="5 6">NBRC 110957</strain>
    </source>
</reference>
<feature type="region of interest" description="Disordered" evidence="2">
    <location>
        <begin position="630"/>
        <end position="695"/>
    </location>
</feature>
<evidence type="ECO:0000256" key="1">
    <source>
        <dbReference type="RuleBase" id="RU369098"/>
    </source>
</evidence>
<evidence type="ECO:0000313" key="5">
    <source>
        <dbReference type="EMBL" id="GAV52918.1"/>
    </source>
</evidence>
<keyword evidence="1" id="KW-0539">Nucleus</keyword>
<dbReference type="SUPFAM" id="SSF48452">
    <property type="entry name" value="TPR-like"/>
    <property type="match status" value="1"/>
</dbReference>
<accession>A0A1Q3AB95</accession>
<dbReference type="Pfam" id="PF10373">
    <property type="entry name" value="EST1_DNA_bind"/>
    <property type="match status" value="1"/>
</dbReference>
<keyword evidence="1" id="KW-0866">Nonsense-mediated mRNA decay</keyword>
<dbReference type="Proteomes" id="UP000187013">
    <property type="component" value="Unassembled WGS sequence"/>
</dbReference>
<dbReference type="PANTHER" id="PTHR15696">
    <property type="entry name" value="SMG-7 SUPPRESSOR WITH MORPHOLOGICAL EFFECT ON GENITALIA PROTEIN 7"/>
    <property type="match status" value="1"/>
</dbReference>
<dbReference type="EMBL" id="BDGX01000035">
    <property type="protein sequence ID" value="GAV52918.1"/>
    <property type="molecule type" value="Genomic_DNA"/>
</dbReference>
<dbReference type="Pfam" id="PF10374">
    <property type="entry name" value="EST1"/>
    <property type="match status" value="1"/>
</dbReference>
<evidence type="ECO:0000259" key="4">
    <source>
        <dbReference type="Pfam" id="PF10374"/>
    </source>
</evidence>
<feature type="compositionally biased region" description="Low complexity" evidence="2">
    <location>
        <begin position="643"/>
        <end position="666"/>
    </location>
</feature>
<comment type="subcellular location">
    <subcellularLocation>
        <location evidence="1">Nucleus</location>
    </subcellularLocation>
</comment>
<dbReference type="GO" id="GO:0042162">
    <property type="term" value="F:telomeric DNA binding"/>
    <property type="evidence" value="ECO:0007669"/>
    <property type="project" value="TreeGrafter"/>
</dbReference>
<proteinExistence type="predicted"/>
<organism evidence="5 6">
    <name type="scientific">Zygosaccharomyces rouxii</name>
    <dbReference type="NCBI Taxonomy" id="4956"/>
    <lineage>
        <taxon>Eukaryota</taxon>
        <taxon>Fungi</taxon>
        <taxon>Dikarya</taxon>
        <taxon>Ascomycota</taxon>
        <taxon>Saccharomycotina</taxon>
        <taxon>Saccharomycetes</taxon>
        <taxon>Saccharomycetales</taxon>
        <taxon>Saccharomycetaceae</taxon>
        <taxon>Zygosaccharomyces</taxon>
    </lineage>
</organism>
<dbReference type="PANTHER" id="PTHR15696:SF37">
    <property type="entry name" value="NONSENSE-MEDIATED MRNA DECAY FACTOR EBS1-RELATED"/>
    <property type="match status" value="1"/>
</dbReference>
<feature type="region of interest" description="Disordered" evidence="2">
    <location>
        <begin position="588"/>
        <end position="613"/>
    </location>
</feature>
<evidence type="ECO:0000256" key="2">
    <source>
        <dbReference type="SAM" id="MobiDB-lite"/>
    </source>
</evidence>
<dbReference type="GO" id="GO:0070034">
    <property type="term" value="F:telomerase RNA binding"/>
    <property type="evidence" value="ECO:0007669"/>
    <property type="project" value="TreeGrafter"/>
</dbReference>
<dbReference type="InterPro" id="IPR019458">
    <property type="entry name" value="Est1-like_N"/>
</dbReference>
<dbReference type="OrthoDB" id="69928at2759"/>
<dbReference type="AlphaFoldDB" id="A0A1Q3AB95"/>
<dbReference type="InterPro" id="IPR018834">
    <property type="entry name" value="DNA/RNA-bd_Est1-type"/>
</dbReference>
<feature type="domain" description="Telomerase activating protein Est1-like N-terminal" evidence="4">
    <location>
        <begin position="85"/>
        <end position="210"/>
    </location>
</feature>
<dbReference type="InterPro" id="IPR011990">
    <property type="entry name" value="TPR-like_helical_dom_sf"/>
</dbReference>
<name>A0A1Q3AB95_ZYGRO</name>
<evidence type="ECO:0000259" key="3">
    <source>
        <dbReference type="Pfam" id="PF10373"/>
    </source>
</evidence>
<feature type="compositionally biased region" description="Low complexity" evidence="2">
    <location>
        <begin position="679"/>
        <end position="691"/>
    </location>
</feature>
<comment type="caution">
    <text evidence="5">The sequence shown here is derived from an EMBL/GenBank/DDBJ whole genome shotgun (WGS) entry which is preliminary data.</text>
</comment>
<feature type="domain" description="DNA/RNA-binding" evidence="3">
    <location>
        <begin position="227"/>
        <end position="520"/>
    </location>
</feature>
<comment type="function">
    <text evidence="1">Plays a role in nonsense-mediated mRNA decay.</text>
</comment>
<sequence length="854" mass="96872">MTALPSEVEKNVWETINDFNEQLNATFKSNKIVQDYALLSGFLSFVHSKLSRLITEILDKQQRIFQSQEKDAGDVEIDDKSIPLILRLYWEKIAYPIFKWFQVWRKMLLPKKPKEQPRYVEFRRMNAKLTKFFKSVHKFYYTVMETLLSRYDVSEVIPKEVLQDVCNDAKIKEGDVLLKLSANSRFTVLIVVTLNCCLLNLGSAQRYKSLGEKLSNKYSSQDFKKSFRYLDLASCILPSIGEAHLQKGMVYIQTDNLGNAIYEFTRSALSRIPSPAGLTNFATIICERDSNLRQRFDSVLKETHLQEMEGTKIINREIIEFYFLALFGAHFAPNAWLSSTDNRCLLDGIGIDHLKEVMLHRIRTRYLKNVETIFHSLVTVIGGFDLLLIFRSGPKKVPFDIKSINLKDLDETSVSYLKFAFDFITQVFNTVIRDCWEKNLENYQYLAMVRIVECWIKSNRAVLQFSHRDEEFCRSLLQLLNDIGKSKLVKVSPSANHRPRRKYFFQEDVDLKEFSCVKYALSDFNDEDIYRNDDVPSRLLNMPPAEDKIPAEEEGKLRLNAIVAAGVKFLAKNSCGVEWNSQANMYEFHPKPKKPNMEKIGSSTNKRPSFSPKIHLSTQAPMVPKTVSVSELEEQLAERTKQNIGNGDAGGITNNITNGNVSNSSNKWGYSGSSAPMAPTSLSTKPSSTLTNTVSGQNLTGERSVIPNMFAQPPPQAPPTSASSNTSSVASSVNTPSLPMVTPPYPYQMYSGGMAPAALSSLEHQQQHQHQHQQQHQQQYFFPQYPFMSAPPPPPQMGFQQMQPPAPYLQRQDPTFFGGNPSFSAINQQGMYFGQGTFPYGPQNGGGSDGYTIF</sequence>
<dbReference type="GO" id="GO:0000184">
    <property type="term" value="P:nuclear-transcribed mRNA catabolic process, nonsense-mediated decay"/>
    <property type="evidence" value="ECO:0007669"/>
    <property type="project" value="UniProtKB-KW"/>
</dbReference>
<feature type="compositionally biased region" description="Low complexity" evidence="2">
    <location>
        <begin position="719"/>
        <end position="737"/>
    </location>
</feature>
<feature type="region of interest" description="Disordered" evidence="2">
    <location>
        <begin position="707"/>
        <end position="740"/>
    </location>
</feature>
<dbReference type="Gene3D" id="1.25.40.10">
    <property type="entry name" value="Tetratricopeptide repeat domain"/>
    <property type="match status" value="1"/>
</dbReference>
<dbReference type="GO" id="GO:0005697">
    <property type="term" value="C:telomerase holoenzyme complex"/>
    <property type="evidence" value="ECO:0007669"/>
    <property type="project" value="TreeGrafter"/>
</dbReference>
<gene>
    <name evidence="5" type="ORF">ZYGR_0AI02000</name>
</gene>
<evidence type="ECO:0000313" key="6">
    <source>
        <dbReference type="Proteomes" id="UP000187013"/>
    </source>
</evidence>
<protein>
    <recommendedName>
        <fullName evidence="1">Nonsense-mediated mRNA decay factor</fullName>
    </recommendedName>
</protein>